<organism evidence="2 3">
    <name type="scientific">Pocillopora meandrina</name>
    <dbReference type="NCBI Taxonomy" id="46732"/>
    <lineage>
        <taxon>Eukaryota</taxon>
        <taxon>Metazoa</taxon>
        <taxon>Cnidaria</taxon>
        <taxon>Anthozoa</taxon>
        <taxon>Hexacorallia</taxon>
        <taxon>Scleractinia</taxon>
        <taxon>Astrocoeniina</taxon>
        <taxon>Pocilloporidae</taxon>
        <taxon>Pocillopora</taxon>
    </lineage>
</organism>
<reference evidence="2 3" key="1">
    <citation type="submission" date="2022-05" db="EMBL/GenBank/DDBJ databases">
        <authorList>
            <consortium name="Genoscope - CEA"/>
            <person name="William W."/>
        </authorList>
    </citation>
    <scope>NUCLEOTIDE SEQUENCE [LARGE SCALE GENOMIC DNA]</scope>
</reference>
<proteinExistence type="predicted"/>
<dbReference type="Pfam" id="PF20700">
    <property type="entry name" value="Mutator"/>
    <property type="match status" value="1"/>
</dbReference>
<dbReference type="InterPro" id="IPR049012">
    <property type="entry name" value="Mutator_transp_dom"/>
</dbReference>
<sequence length="566" mass="63454">MRFQSSEDESSSIFEVAEVEKGYRLVDLKSFSSVLSTLHKCEEGDLTIEENTASRYGLMSDLSIHCNSCDESTPWQTSPNLAKKGKSFDVNRRAVYHSIETGSGYDGLSSFCAIMNMPCLSRAAYYKQVDVILEALESEAKEELKGAGQRLRKLIMEENGISDSTTIIDAAVSFDGTWAKRGFTSLTGVVFVISIDTGEVLDYHVMSKSCRKCSLKNSQCEGNVEEFEEWRREHVASGDCDINFEGSSPAMEAEGASVLWNRSIELHNMRYKWMVSDGDSKAFNTVQHAYDDCEVIKLDCVGHVQKRMGKHLMNLKACSKGKLADGKPIGGRGRLTEGKIKQLQRYYGLAIRQNTLTKANPSEREVDIAVYAMKKNIIAILHHCVNSTDNAKQHRFCPPGDSSWCKWQQDQATGTSTYKGDDCLPEVFVETLKPTFVSLSDSKLLERCVRGKTQNPNESINAMVWVRCPKHKHHGVKVVRCAAASAVCHFHRGAESRERLMERLSIPGGAFTEDAFRLRDNSRLRKADKQATAKEKKRRQGLQLIRTQREAALREKEDVSYEAGAF</sequence>
<gene>
    <name evidence="2" type="ORF">PMEA_00021931</name>
</gene>
<evidence type="ECO:0000313" key="3">
    <source>
        <dbReference type="Proteomes" id="UP001159428"/>
    </source>
</evidence>
<dbReference type="PANTHER" id="PTHR33309">
    <property type="entry name" value="KERATIN, ULTRA HIGH-SULFUR MATRIX PROTEIN-LIKE"/>
    <property type="match status" value="1"/>
</dbReference>
<dbReference type="PANTHER" id="PTHR33309:SF3">
    <property type="entry name" value="CCHC-TYPE DOMAIN-CONTAINING PROTEIN"/>
    <property type="match status" value="1"/>
</dbReference>
<dbReference type="AlphaFoldDB" id="A0AAU9VTG7"/>
<protein>
    <recommendedName>
        <fullName evidence="1">Mutator-like transposase domain-containing protein</fullName>
    </recommendedName>
</protein>
<comment type="caution">
    <text evidence="2">The sequence shown here is derived from an EMBL/GenBank/DDBJ whole genome shotgun (WGS) entry which is preliminary data.</text>
</comment>
<accession>A0AAU9VTG7</accession>
<dbReference type="EMBL" id="CALNXJ010000004">
    <property type="protein sequence ID" value="CAH3038832.1"/>
    <property type="molecule type" value="Genomic_DNA"/>
</dbReference>
<evidence type="ECO:0000313" key="2">
    <source>
        <dbReference type="EMBL" id="CAH3038832.1"/>
    </source>
</evidence>
<feature type="domain" description="Mutator-like transposase" evidence="1">
    <location>
        <begin position="22"/>
        <end position="405"/>
    </location>
</feature>
<keyword evidence="3" id="KW-1185">Reference proteome</keyword>
<evidence type="ECO:0000259" key="1">
    <source>
        <dbReference type="Pfam" id="PF20700"/>
    </source>
</evidence>
<name>A0AAU9VTG7_9CNID</name>
<dbReference type="Proteomes" id="UP001159428">
    <property type="component" value="Unassembled WGS sequence"/>
</dbReference>